<dbReference type="PANTHER" id="PTHR22916:SF3">
    <property type="entry name" value="UDP-GLCNAC:BETAGAL BETA-1,3-N-ACETYLGLUCOSAMINYLTRANSFERASE-LIKE PROTEIN 1"/>
    <property type="match status" value="1"/>
</dbReference>
<dbReference type="GeneID" id="78571356"/>
<keyword evidence="3" id="KW-0808">Transferase</keyword>
<proteinExistence type="predicted"/>
<reference evidence="3 5" key="2">
    <citation type="submission" date="2018-06" db="EMBL/GenBank/DDBJ databases">
        <authorList>
            <consortium name="Pathogen Informatics"/>
            <person name="Doyle S."/>
        </authorList>
    </citation>
    <scope>NUCLEOTIDE SEQUENCE [LARGE SCALE GENOMIC DNA]</scope>
    <source>
        <strain evidence="3 5">NCTC13043</strain>
    </source>
</reference>
<dbReference type="AlphaFoldDB" id="A0A379F3X4"/>
<dbReference type="Proteomes" id="UP000254235">
    <property type="component" value="Unassembled WGS sequence"/>
</dbReference>
<dbReference type="Gene3D" id="3.90.550.10">
    <property type="entry name" value="Spore Coat Polysaccharide Biosynthesis Protein SpsA, Chain A"/>
    <property type="match status" value="1"/>
</dbReference>
<dbReference type="EMBL" id="QLTQ01000035">
    <property type="protein sequence ID" value="RAS41810.1"/>
    <property type="molecule type" value="Genomic_DNA"/>
</dbReference>
<dbReference type="CDD" id="cd06433">
    <property type="entry name" value="GT_2_WfgS_like"/>
    <property type="match status" value="1"/>
</dbReference>
<sequence>MITFSVVTITYNAADVLKPTLDSVLRQSFPTIEHIIVDGASTDNTLAIANAYKELSDSAENGHIVRIKSEPDKGLYDAMNKGLARANGDYVVFLNAGDRFPTADTIEKVALAAEVGDGEKRPVVVYGDTDIIDEKGNFLYHRRLQPPEKLTWRSFRDGMLVCHQAFYARLDIAKKIPFNTHFRYSADIDWCIKIMREGEKEGLLLRNVHAVIANYLEEGQTTKHHRASLYERFRVMCKHYGVFPTIAKHAWFVVRLFTKK</sequence>
<evidence type="ECO:0000313" key="5">
    <source>
        <dbReference type="Proteomes" id="UP000254235"/>
    </source>
</evidence>
<dbReference type="SUPFAM" id="SSF53448">
    <property type="entry name" value="Nucleotide-diphospho-sugar transferases"/>
    <property type="match status" value="1"/>
</dbReference>
<name>A0A379F3X4_9BACT</name>
<dbReference type="InterPro" id="IPR001173">
    <property type="entry name" value="Glyco_trans_2-like"/>
</dbReference>
<gene>
    <name evidence="2" type="ORF">BC673_1359</name>
    <name evidence="3" type="ORF">NCTC13043_01688</name>
</gene>
<accession>A0A379F3X4</accession>
<reference evidence="2 4" key="1">
    <citation type="submission" date="2018-06" db="EMBL/GenBank/DDBJ databases">
        <title>Genomic Encyclopedia of Archaeal and Bacterial Type Strains, Phase II (KMG-II): from individual species to whole genera.</title>
        <authorList>
            <person name="Goeker M."/>
        </authorList>
    </citation>
    <scope>NUCLEOTIDE SEQUENCE [LARGE SCALE GENOMIC DNA]</scope>
    <source>
        <strain evidence="2 4">DSM 18710</strain>
    </source>
</reference>
<dbReference type="Proteomes" id="UP000249852">
    <property type="component" value="Unassembled WGS sequence"/>
</dbReference>
<evidence type="ECO:0000313" key="3">
    <source>
        <dbReference type="EMBL" id="SUC13064.1"/>
    </source>
</evidence>
<dbReference type="Pfam" id="PF00535">
    <property type="entry name" value="Glycos_transf_2"/>
    <property type="match status" value="1"/>
</dbReference>
<dbReference type="EC" id="2.4.1.-" evidence="3"/>
<feature type="domain" description="Glycosyltransferase 2-like" evidence="1">
    <location>
        <begin position="5"/>
        <end position="166"/>
    </location>
</feature>
<evidence type="ECO:0000259" key="1">
    <source>
        <dbReference type="Pfam" id="PF00535"/>
    </source>
</evidence>
<evidence type="ECO:0000313" key="4">
    <source>
        <dbReference type="Proteomes" id="UP000249852"/>
    </source>
</evidence>
<protein>
    <submittedName>
        <fullName evidence="2">Glycosyltransferase involved in cell wall biosynthesis</fullName>
    </submittedName>
    <submittedName>
        <fullName evidence="3">PGL/p-HBAD biosynthesis glycosyltransferase Rv2957/MT3031</fullName>
        <ecNumber evidence="3">2.4.1.-</ecNumber>
    </submittedName>
</protein>
<dbReference type="EMBL" id="UGTP01000001">
    <property type="protein sequence ID" value="SUC13064.1"/>
    <property type="molecule type" value="Genomic_DNA"/>
</dbReference>
<dbReference type="PANTHER" id="PTHR22916">
    <property type="entry name" value="GLYCOSYLTRANSFERASE"/>
    <property type="match status" value="1"/>
</dbReference>
<keyword evidence="3" id="KW-0328">Glycosyltransferase</keyword>
<dbReference type="OrthoDB" id="9788101at2"/>
<evidence type="ECO:0000313" key="2">
    <source>
        <dbReference type="EMBL" id="RAS41810.1"/>
    </source>
</evidence>
<dbReference type="RefSeq" id="WP_006044255.1">
    <property type="nucleotide sequence ID" value="NZ_CAJPLF010000050.1"/>
</dbReference>
<dbReference type="InterPro" id="IPR029044">
    <property type="entry name" value="Nucleotide-diphossugar_trans"/>
</dbReference>
<organism evidence="3 5">
    <name type="scientific">Prevotella pallens</name>
    <dbReference type="NCBI Taxonomy" id="60133"/>
    <lineage>
        <taxon>Bacteria</taxon>
        <taxon>Pseudomonadati</taxon>
        <taxon>Bacteroidota</taxon>
        <taxon>Bacteroidia</taxon>
        <taxon>Bacteroidales</taxon>
        <taxon>Prevotellaceae</taxon>
        <taxon>Prevotella</taxon>
    </lineage>
</organism>
<dbReference type="GO" id="GO:0016758">
    <property type="term" value="F:hexosyltransferase activity"/>
    <property type="evidence" value="ECO:0007669"/>
    <property type="project" value="UniProtKB-ARBA"/>
</dbReference>
<keyword evidence="4" id="KW-1185">Reference proteome</keyword>